<dbReference type="Proteomes" id="UP001330184">
    <property type="component" value="Chromosome"/>
</dbReference>
<dbReference type="Pfam" id="PF19081">
    <property type="entry name" value="Ig_7"/>
    <property type="match status" value="1"/>
</dbReference>
<organism evidence="3 4">
    <name type="scientific">Flagellimonas marinaquae</name>
    <dbReference type="NCBI Taxonomy" id="254955"/>
    <lineage>
        <taxon>Bacteria</taxon>
        <taxon>Pseudomonadati</taxon>
        <taxon>Bacteroidota</taxon>
        <taxon>Flavobacteriia</taxon>
        <taxon>Flavobacteriales</taxon>
        <taxon>Flavobacteriaceae</taxon>
        <taxon>Flagellimonas</taxon>
    </lineage>
</organism>
<accession>A0AA48HS24</accession>
<evidence type="ECO:0008006" key="5">
    <source>
        <dbReference type="Google" id="ProtNLM"/>
    </source>
</evidence>
<keyword evidence="4" id="KW-1185">Reference proteome</keyword>
<dbReference type="NCBIfam" id="TIGR03696">
    <property type="entry name" value="Rhs_assc_core"/>
    <property type="match status" value="1"/>
</dbReference>
<dbReference type="InterPro" id="IPR018247">
    <property type="entry name" value="EF_Hand_1_Ca_BS"/>
</dbReference>
<sequence length="1383" mass="154604">MGEVNDSYDPGPLNQTHYYKRGINSCLGIIFSDSIAVVEVLDISSPTGTLNVEICSNETVTLSLVPDPNSNTIRWYNNASGGEVLETGVTFTTGVLTNAKSYYASSFNSTTFCESHERTKVDVTIGSCSVPVSDPQAHNYLYERTYQYGTENSVAPQRFILNDTLIQQITYFDGLGRPKQRVDIGLGPNIDHGDSYDVTTHIGYDSYGRQEKDWLPYPDLDSQNEPGSFRANAETATKNYYINKYDNEIILSLPNPYSQKYFEASPLNRVLKQAAPGNDWAMNSGHEIEFGYGSNTISDDVRQFEISLTEETTNGVVSYIPQLMEENTNLMYSPGELYKNITYNENHDGSSSKLHTTEEFKDKQGMVILKRTYNLVGGIEEPHDTYYVYDNYGNLTYVLPPLMEATSSTLVDLVNNMDELGYQYVYDHRNRLVEKKIPGKGWEYIVYNKLDQPIMTQDGVQRTSGEWLFTKYDAFGRVAYTGKSEEMDNGNPRLRTYVQSQADAVSTEQWVSRDNGFSMDNMTVEYNGSGYPNNSITEILTVNYYDDYSFDPSDEPTPPSTVFDASLSGNVKGLATGSKVKVLDPDAMAGQETWITTITRYDVKGRPIYTYSKNDYLGTMDIVETDIDFVGKPLTVRSTHTRNGITIVTIDNFEYDHMGRLLKQTQCIGDGTLGYNCEAVVVEINPTLNDPVMTTGKIATESITVIPSSTGSTTLSGNLTLRIDSNATSGGGTNLDKELIAYNKYDELGQLVQKKVGGVPNTSYDMTDGLQTVDYAYNIRGWLKSINKDVDNTDNDLFNFGINYNDPQHGGTPLYNGNISGTEWNTQNTDNATKWYTYRYDALNRLEQSFFGDNSGNPNVAGRYSTDYDYDKNGNITDLSRTGDDKYYTIDVLSYTYYNGGNRLKSVSDMGTDTNVNQEGFSDGNTSDTDYDYDDNGNMTTDANKGITDIEYNHMNLPTNIVTGSGTISYVYDATGTKLRKTVGSSVTSYAGGYVYSGNTTTESLQFLSQPEGYATPNGMGGYDYVYQYKDHLGNIRLSYTDADGNGSIDPSAEIIEENNYYPFGLKHKGYNDVTSSYGNSVAQKWKFANEEFEDDLGKNTVAYQWRDYDPAIGRFNKIDRFAEKYVHLTPYHFAANNPNFFREINGDSLSGVSRKSTRRARRAIRKTFRSNRKLARLFKTEGNNFKKINKSDFDAATENSSDEEMALALGYMKTINDQNSNSVEIVKRNEKFADSRSEGFGDINGDGKLTGADLNEYGGFNSKTANGTHTVILMNPTAELSDMVDNNTGNYISGTRFSTGALLAHELLGHGMTRNNYYSISHPNYSPTSLNAIQAENTYLRYKNGGSYRYYRDGSSHGGIAPRRIEGSLSWQIPEYLKPFKL</sequence>
<name>A0AA48HS24_9FLAO</name>
<evidence type="ECO:0000259" key="2">
    <source>
        <dbReference type="Pfam" id="PF20041"/>
    </source>
</evidence>
<evidence type="ECO:0000313" key="3">
    <source>
        <dbReference type="EMBL" id="BDW93356.1"/>
    </source>
</evidence>
<dbReference type="InterPro" id="IPR045619">
    <property type="entry name" value="DUF6443"/>
</dbReference>
<dbReference type="InterPro" id="IPR022385">
    <property type="entry name" value="Rhs_assc_core"/>
</dbReference>
<dbReference type="InterPro" id="IPR044023">
    <property type="entry name" value="Ig_7"/>
</dbReference>
<dbReference type="Pfam" id="PF20041">
    <property type="entry name" value="DUF6443"/>
    <property type="match status" value="1"/>
</dbReference>
<feature type="domain" description="DUF6443" evidence="2">
    <location>
        <begin position="147"/>
        <end position="292"/>
    </location>
</feature>
<dbReference type="Gene3D" id="2.180.10.10">
    <property type="entry name" value="RHS repeat-associated core"/>
    <property type="match status" value="1"/>
</dbReference>
<feature type="domain" description="Ig-like" evidence="1">
    <location>
        <begin position="46"/>
        <end position="125"/>
    </location>
</feature>
<evidence type="ECO:0000259" key="1">
    <source>
        <dbReference type="Pfam" id="PF19081"/>
    </source>
</evidence>
<protein>
    <recommendedName>
        <fullName evidence="5">Ig-like domain-containing protein</fullName>
    </recommendedName>
</protein>
<dbReference type="EMBL" id="AP027268">
    <property type="protein sequence ID" value="BDW93356.1"/>
    <property type="molecule type" value="Genomic_DNA"/>
</dbReference>
<proteinExistence type="predicted"/>
<gene>
    <name evidence="3" type="ORF">MACH07_21880</name>
</gene>
<evidence type="ECO:0000313" key="4">
    <source>
        <dbReference type="Proteomes" id="UP001330184"/>
    </source>
</evidence>
<reference evidence="3 4" key="1">
    <citation type="submission" date="2023-01" db="EMBL/GenBank/DDBJ databases">
        <title>Complete genome sequence of Muricauda aquimarina strain IFOP_LL357.</title>
        <authorList>
            <person name="Gajardo G."/>
            <person name="Ueki S."/>
            <person name="Maruyama F."/>
        </authorList>
    </citation>
    <scope>NUCLEOTIDE SEQUENCE [LARGE SCALE GENOMIC DNA]</scope>
    <source>
        <strain evidence="3 4">IFOP_LL357</strain>
    </source>
</reference>
<dbReference type="PROSITE" id="PS00018">
    <property type="entry name" value="EF_HAND_1"/>
    <property type="match status" value="1"/>
</dbReference>